<keyword evidence="1" id="KW-0143">Chaperone</keyword>
<evidence type="ECO:0000313" key="5">
    <source>
        <dbReference type="Proteomes" id="UP000265916"/>
    </source>
</evidence>
<keyword evidence="2" id="KW-0812">Transmembrane</keyword>
<sequence length="301" mass="32384">MRRRFPYTALVFALIGGLITNSIFGAIIGFVIGLYFDNRGIGSAGGNPETEARQYTYIAQIIGKILQITGKNSPRHIANAQRLFIQEISAGATGKVDVHAISEQISIVANDPSFQESLAINGLRNTLVNSYSRSPATVLAQIIHICYSASEGQVDNNFYQAIFTIAGAIGLPQQIAIVLLMRFANYGQEAWGDGNPFGSYSHGYGNGGSSYNQGGYGGGSGGGYGGYNSRAAEAQKALEQAYSLLGVDRNVSKQELNRAKKRLLAKWHPDKAPDDSKRAEYTEMSQKINNAADLIAADRGF</sequence>
<gene>
    <name evidence="4" type="ORF">CKF58_00140</name>
</gene>
<keyword evidence="5" id="KW-1185">Reference proteome</keyword>
<dbReference type="Gene3D" id="1.10.287.110">
    <property type="entry name" value="DnaJ domain"/>
    <property type="match status" value="1"/>
</dbReference>
<organism evidence="4 5">
    <name type="scientific">Psittacicella hinzii</name>
    <dbReference type="NCBI Taxonomy" id="2028575"/>
    <lineage>
        <taxon>Bacteria</taxon>
        <taxon>Pseudomonadati</taxon>
        <taxon>Pseudomonadota</taxon>
        <taxon>Gammaproteobacteria</taxon>
        <taxon>Pasteurellales</taxon>
        <taxon>Psittacicellaceae</taxon>
        <taxon>Psittacicella</taxon>
    </lineage>
</organism>
<dbReference type="InterPro" id="IPR036869">
    <property type="entry name" value="J_dom_sf"/>
</dbReference>
<dbReference type="AlphaFoldDB" id="A0A3A1YRI3"/>
<evidence type="ECO:0000259" key="3">
    <source>
        <dbReference type="PROSITE" id="PS50076"/>
    </source>
</evidence>
<dbReference type="InterPro" id="IPR001623">
    <property type="entry name" value="DnaJ_domain"/>
</dbReference>
<evidence type="ECO:0000313" key="4">
    <source>
        <dbReference type="EMBL" id="RIY40802.1"/>
    </source>
</evidence>
<dbReference type="RefSeq" id="WP_119529971.1">
    <property type="nucleotide sequence ID" value="NZ_JBHSSP010000022.1"/>
</dbReference>
<dbReference type="EMBL" id="NRJG01000003">
    <property type="protein sequence ID" value="RIY40802.1"/>
    <property type="molecule type" value="Genomic_DNA"/>
</dbReference>
<dbReference type="SMART" id="SM00271">
    <property type="entry name" value="DnaJ"/>
    <property type="match status" value="1"/>
</dbReference>
<evidence type="ECO:0000256" key="1">
    <source>
        <dbReference type="ARBA" id="ARBA00023186"/>
    </source>
</evidence>
<dbReference type="CDD" id="cd06257">
    <property type="entry name" value="DnaJ"/>
    <property type="match status" value="1"/>
</dbReference>
<proteinExistence type="predicted"/>
<feature type="transmembrane region" description="Helical" evidence="2">
    <location>
        <begin position="7"/>
        <end position="36"/>
    </location>
</feature>
<evidence type="ECO:0000256" key="2">
    <source>
        <dbReference type="SAM" id="Phobius"/>
    </source>
</evidence>
<dbReference type="Pfam" id="PF00226">
    <property type="entry name" value="DnaJ"/>
    <property type="match status" value="1"/>
</dbReference>
<name>A0A3A1YRI3_9GAMM</name>
<protein>
    <recommendedName>
        <fullName evidence="3">J domain-containing protein</fullName>
    </recommendedName>
</protein>
<dbReference type="OrthoDB" id="5674474at2"/>
<reference evidence="4 5" key="1">
    <citation type="submission" date="2017-08" db="EMBL/GenBank/DDBJ databases">
        <title>Reclassification of Bisgaard taxon 37 and 44.</title>
        <authorList>
            <person name="Christensen H."/>
        </authorList>
    </citation>
    <scope>NUCLEOTIDE SEQUENCE [LARGE SCALE GENOMIC DNA]</scope>
    <source>
        <strain evidence="4 5">111</strain>
    </source>
</reference>
<dbReference type="SUPFAM" id="SSF46565">
    <property type="entry name" value="Chaperone J-domain"/>
    <property type="match status" value="1"/>
</dbReference>
<keyword evidence="2" id="KW-0472">Membrane</keyword>
<accession>A0A3A1YRI3</accession>
<comment type="caution">
    <text evidence="4">The sequence shown here is derived from an EMBL/GenBank/DDBJ whole genome shotgun (WGS) entry which is preliminary data.</text>
</comment>
<dbReference type="Proteomes" id="UP000265916">
    <property type="component" value="Unassembled WGS sequence"/>
</dbReference>
<dbReference type="PROSITE" id="PS50076">
    <property type="entry name" value="DNAJ_2"/>
    <property type="match status" value="1"/>
</dbReference>
<keyword evidence="2" id="KW-1133">Transmembrane helix</keyword>
<feature type="domain" description="J" evidence="3">
    <location>
        <begin position="240"/>
        <end position="300"/>
    </location>
</feature>